<proteinExistence type="predicted"/>
<name>A0A090E236_MESPL</name>
<dbReference type="STRING" id="69974.MPLDJ20_220055"/>
<evidence type="ECO:0000313" key="1">
    <source>
        <dbReference type="EMBL" id="CDX20833.1"/>
    </source>
</evidence>
<keyword evidence="2" id="KW-1185">Reference proteome</keyword>
<evidence type="ECO:0000313" key="2">
    <source>
        <dbReference type="Proteomes" id="UP000045285"/>
    </source>
</evidence>
<dbReference type="InterPro" id="IPR004952">
    <property type="entry name" value="NifX-assoc_nitrogen_fix"/>
</dbReference>
<sequence>MKLPEAATCAAVNEDEAALATPFVKCLVRLIRAEESYCLWEGKSDAALLAGFIVTRNKRRAIPGMGYPDPHALWRLDMFYSAVGLAIAERFRPVTSPIVEAKPVRPLGAGFSVPGVGSFCPDIHRFGFETFRQLAEAGTRLVDDATADTEVSTDVSLV</sequence>
<organism evidence="1 2">
    <name type="scientific">Mesorhizobium plurifarium</name>
    <dbReference type="NCBI Taxonomy" id="69974"/>
    <lineage>
        <taxon>Bacteria</taxon>
        <taxon>Pseudomonadati</taxon>
        <taxon>Pseudomonadota</taxon>
        <taxon>Alphaproteobacteria</taxon>
        <taxon>Hyphomicrobiales</taxon>
        <taxon>Phyllobacteriaceae</taxon>
        <taxon>Mesorhizobium</taxon>
    </lineage>
</organism>
<reference evidence="2" key="1">
    <citation type="submission" date="2014-08" db="EMBL/GenBank/DDBJ databases">
        <authorList>
            <person name="Moulin L."/>
        </authorList>
    </citation>
    <scope>NUCLEOTIDE SEQUENCE [LARGE SCALE GENOMIC DNA]</scope>
</reference>
<accession>A0A090E236</accession>
<dbReference type="PIRSF" id="PIRSF005788">
    <property type="entry name" value="NifK"/>
    <property type="match status" value="1"/>
</dbReference>
<dbReference type="Gene3D" id="1.10.3100.20">
    <property type="entry name" value="Protein of unknown function DUF269"/>
    <property type="match status" value="1"/>
</dbReference>
<gene>
    <name evidence="1" type="ORF">MPL3356_340045</name>
</gene>
<evidence type="ECO:0008006" key="3">
    <source>
        <dbReference type="Google" id="ProtNLM"/>
    </source>
</evidence>
<dbReference type="AlphaFoldDB" id="A0A090E236"/>
<dbReference type="Proteomes" id="UP000045285">
    <property type="component" value="Unassembled WGS sequence"/>
</dbReference>
<protein>
    <recommendedName>
        <fullName evidence="3">DUF269 domain-containing protein</fullName>
    </recommendedName>
</protein>
<dbReference type="EMBL" id="CCMZ01000028">
    <property type="protein sequence ID" value="CDX20833.1"/>
    <property type="molecule type" value="Genomic_DNA"/>
</dbReference>
<dbReference type="Pfam" id="PF03270">
    <property type="entry name" value="DUF269"/>
    <property type="match status" value="1"/>
</dbReference>